<name>A0A9P8BYM9_9HELO</name>
<gene>
    <name evidence="2" type="ORF">BJ875DRAFT_547981</name>
</gene>
<proteinExistence type="predicted"/>
<protein>
    <recommendedName>
        <fullName evidence="1">Clr5 domain-containing protein</fullName>
    </recommendedName>
</protein>
<sequence length="104" mass="12471">MKTFEKEYGFEASIRKWKSKLDEWKFSTNLRTDRMLFVFAKREKRAVEEGKDTMFFHEGSQIKRHKIEGFKRRNMRNQKAAENIDAIYATQKPQSINVQYSTPS</sequence>
<dbReference type="Pfam" id="PF14420">
    <property type="entry name" value="Clr5"/>
    <property type="match status" value="1"/>
</dbReference>
<evidence type="ECO:0000313" key="3">
    <source>
        <dbReference type="Proteomes" id="UP000824998"/>
    </source>
</evidence>
<evidence type="ECO:0000313" key="2">
    <source>
        <dbReference type="EMBL" id="KAG9228103.1"/>
    </source>
</evidence>
<dbReference type="AlphaFoldDB" id="A0A9P8BYM9"/>
<dbReference type="PANTHER" id="PTHR38788">
    <property type="entry name" value="CLR5 DOMAIN-CONTAINING PROTEIN"/>
    <property type="match status" value="1"/>
</dbReference>
<reference evidence="2" key="1">
    <citation type="journal article" date="2021" name="IMA Fungus">
        <title>Genomic characterization of three marine fungi, including Emericellopsis atlantica sp. nov. with signatures of a generalist lifestyle and marine biomass degradation.</title>
        <authorList>
            <person name="Hagestad O.C."/>
            <person name="Hou L."/>
            <person name="Andersen J.H."/>
            <person name="Hansen E.H."/>
            <person name="Altermark B."/>
            <person name="Li C."/>
            <person name="Kuhnert E."/>
            <person name="Cox R.J."/>
            <person name="Crous P.W."/>
            <person name="Spatafora J.W."/>
            <person name="Lail K."/>
            <person name="Amirebrahimi M."/>
            <person name="Lipzen A."/>
            <person name="Pangilinan J."/>
            <person name="Andreopoulos W."/>
            <person name="Hayes R.D."/>
            <person name="Ng V."/>
            <person name="Grigoriev I.V."/>
            <person name="Jackson S.A."/>
            <person name="Sutton T.D.S."/>
            <person name="Dobson A.D.W."/>
            <person name="Rama T."/>
        </authorList>
    </citation>
    <scope>NUCLEOTIDE SEQUENCE</scope>
    <source>
        <strain evidence="2">TRa018bII</strain>
    </source>
</reference>
<dbReference type="Proteomes" id="UP000824998">
    <property type="component" value="Unassembled WGS sequence"/>
</dbReference>
<dbReference type="OrthoDB" id="5986190at2759"/>
<dbReference type="PANTHER" id="PTHR38788:SF3">
    <property type="entry name" value="CLR5 DOMAIN-CONTAINING PROTEIN"/>
    <property type="match status" value="1"/>
</dbReference>
<keyword evidence="3" id="KW-1185">Reference proteome</keyword>
<evidence type="ECO:0000259" key="1">
    <source>
        <dbReference type="Pfam" id="PF14420"/>
    </source>
</evidence>
<accession>A0A9P8BYM9</accession>
<dbReference type="InterPro" id="IPR025676">
    <property type="entry name" value="Clr5_dom"/>
</dbReference>
<feature type="domain" description="Clr5" evidence="1">
    <location>
        <begin position="1"/>
        <end position="27"/>
    </location>
</feature>
<comment type="caution">
    <text evidence="2">The sequence shown here is derived from an EMBL/GenBank/DDBJ whole genome shotgun (WGS) entry which is preliminary data.</text>
</comment>
<organism evidence="2 3">
    <name type="scientific">Amylocarpus encephaloides</name>
    <dbReference type="NCBI Taxonomy" id="45428"/>
    <lineage>
        <taxon>Eukaryota</taxon>
        <taxon>Fungi</taxon>
        <taxon>Dikarya</taxon>
        <taxon>Ascomycota</taxon>
        <taxon>Pezizomycotina</taxon>
        <taxon>Leotiomycetes</taxon>
        <taxon>Helotiales</taxon>
        <taxon>Helotiales incertae sedis</taxon>
        <taxon>Amylocarpus</taxon>
    </lineage>
</organism>
<dbReference type="EMBL" id="MU252077">
    <property type="protein sequence ID" value="KAG9228103.1"/>
    <property type="molecule type" value="Genomic_DNA"/>
</dbReference>